<proteinExistence type="predicted"/>
<evidence type="ECO:0000313" key="6">
    <source>
        <dbReference type="Proteomes" id="UP000594836"/>
    </source>
</evidence>
<keyword evidence="1" id="KW-0479">Metal-binding</keyword>
<name>A0A411LN04_SPHPI</name>
<dbReference type="OrthoDB" id="468089at2"/>
<accession>A0A411LN04</accession>
<protein>
    <submittedName>
        <fullName evidence="3">Metallothionein</fullName>
    </submittedName>
</protein>
<gene>
    <name evidence="3" type="ORF">HKX06_20465</name>
    <name evidence="4" type="ORF">I6G38_09620</name>
</gene>
<dbReference type="RefSeq" id="WP_037568262.1">
    <property type="nucleotide sequence ID" value="NZ_AP023323.1"/>
</dbReference>
<dbReference type="InterPro" id="IPR017854">
    <property type="entry name" value="Metalthion_dom_sf"/>
</dbReference>
<dbReference type="Gene3D" id="2.30.170.10">
    <property type="match status" value="1"/>
</dbReference>
<dbReference type="GO" id="GO:0046872">
    <property type="term" value="F:metal ion binding"/>
    <property type="evidence" value="ECO:0007669"/>
    <property type="project" value="UniProtKB-KW"/>
</dbReference>
<dbReference type="SUPFAM" id="SSF57868">
    <property type="entry name" value="Metallothionein"/>
    <property type="match status" value="1"/>
</dbReference>
<dbReference type="Pfam" id="PF02069">
    <property type="entry name" value="Metallothio_Pro"/>
    <property type="match status" value="1"/>
</dbReference>
<dbReference type="EMBL" id="JABEOU010000064">
    <property type="protein sequence ID" value="NNG59721.1"/>
    <property type="molecule type" value="Genomic_DNA"/>
</dbReference>
<evidence type="ECO:0000313" key="5">
    <source>
        <dbReference type="Proteomes" id="UP000550136"/>
    </source>
</evidence>
<sequence>MSVNVEMVKCACNDCVCVVSTSNGVEADGRIFCGENCANHHQDSAGCDHAGCPCHG</sequence>
<reference evidence="3 5" key="1">
    <citation type="submission" date="2020-05" db="EMBL/GenBank/DDBJ databases">
        <title>Draft Genome Sequences of Sphingomonas sp. Isolated from the International Space Station.</title>
        <authorList>
            <person name="Bijlani S."/>
            <person name="Singh N.K."/>
            <person name="Mason C.E."/>
            <person name="Wang C.C."/>
            <person name="Venkateswaran K."/>
        </authorList>
    </citation>
    <scope>NUCLEOTIDE SEQUENCE [LARGE SCALE GENOMIC DNA]</scope>
    <source>
        <strain evidence="3 5">FKI-L5-BR-P1</strain>
    </source>
</reference>
<dbReference type="PRINTS" id="PR00859">
    <property type="entry name" value="MTPROKARYOTE"/>
</dbReference>
<dbReference type="Proteomes" id="UP000550136">
    <property type="component" value="Unassembled WGS sequence"/>
</dbReference>
<keyword evidence="2" id="KW-0480">Metal-thiolate cluster</keyword>
<dbReference type="AlphaFoldDB" id="A0A411LN04"/>
<organism evidence="3 5">
    <name type="scientific">Sphingomonas paucimobilis</name>
    <name type="common">Pseudomonas paucimobilis</name>
    <dbReference type="NCBI Taxonomy" id="13689"/>
    <lineage>
        <taxon>Bacteria</taxon>
        <taxon>Pseudomonadati</taxon>
        <taxon>Pseudomonadota</taxon>
        <taxon>Alphaproteobacteria</taxon>
        <taxon>Sphingomonadales</taxon>
        <taxon>Sphingomonadaceae</taxon>
        <taxon>Sphingomonas</taxon>
    </lineage>
</organism>
<dbReference type="InterPro" id="IPR000518">
    <property type="entry name" value="Metalthion_fam14_prok"/>
</dbReference>
<evidence type="ECO:0000256" key="1">
    <source>
        <dbReference type="ARBA" id="ARBA00022723"/>
    </source>
</evidence>
<evidence type="ECO:0000256" key="2">
    <source>
        <dbReference type="ARBA" id="ARBA00022851"/>
    </source>
</evidence>
<reference evidence="4 6" key="2">
    <citation type="submission" date="2020-12" db="EMBL/GenBank/DDBJ databases">
        <title>FDA dAtabase for Regulatory Grade micrObial Sequences (FDA-ARGOS): Supporting development and validation of Infectious Disease Dx tests.</title>
        <authorList>
            <person name="Sproer C."/>
            <person name="Gronow S."/>
            <person name="Severitt S."/>
            <person name="Schroder I."/>
            <person name="Tallon L."/>
            <person name="Sadzewicz L."/>
            <person name="Zhao X."/>
            <person name="Boylan J."/>
            <person name="Ott S."/>
            <person name="Bowen H."/>
            <person name="Vavikolanu K."/>
            <person name="Mehta A."/>
            <person name="Aluvathingal J."/>
            <person name="Nadendla S."/>
            <person name="Lowell S."/>
            <person name="Myers T."/>
            <person name="Yan Y."/>
            <person name="Sichtig H."/>
        </authorList>
    </citation>
    <scope>NUCLEOTIDE SEQUENCE [LARGE SCALE GENOMIC DNA]</scope>
    <source>
        <strain evidence="4 6">FDAARGOS_881</strain>
    </source>
</reference>
<dbReference type="EMBL" id="CP065713">
    <property type="protein sequence ID" value="QPT10416.1"/>
    <property type="molecule type" value="Genomic_DNA"/>
</dbReference>
<dbReference type="Proteomes" id="UP000594836">
    <property type="component" value="Chromosome"/>
</dbReference>
<dbReference type="GeneID" id="78528539"/>
<evidence type="ECO:0000313" key="3">
    <source>
        <dbReference type="EMBL" id="NNG59721.1"/>
    </source>
</evidence>
<evidence type="ECO:0000313" key="4">
    <source>
        <dbReference type="EMBL" id="QPT10416.1"/>
    </source>
</evidence>
<dbReference type="SMR" id="A0A411LN04"/>